<feature type="chain" id="PRO_5006056796" evidence="1">
    <location>
        <begin position="24"/>
        <end position="77"/>
    </location>
</feature>
<keyword evidence="3" id="KW-1185">Reference proteome</keyword>
<feature type="signal peptide" evidence="1">
    <location>
        <begin position="1"/>
        <end position="23"/>
    </location>
</feature>
<reference evidence="2 3" key="3">
    <citation type="journal article" date="2013" name="Rice">
        <title>Improvement of the Oryza sativa Nipponbare reference genome using next generation sequence and optical map data.</title>
        <authorList>
            <person name="Kawahara Y."/>
            <person name="de la Bastide M."/>
            <person name="Hamilton J.P."/>
            <person name="Kanamori H."/>
            <person name="McCombie W.R."/>
            <person name="Ouyang S."/>
            <person name="Schwartz D.C."/>
            <person name="Tanaka T."/>
            <person name="Wu J."/>
            <person name="Zhou S."/>
            <person name="Childs K.L."/>
            <person name="Davidson R.M."/>
            <person name="Lin H."/>
            <person name="Quesada-Ocampo L."/>
            <person name="Vaillancourt B."/>
            <person name="Sakai H."/>
            <person name="Lee S.S."/>
            <person name="Kim J."/>
            <person name="Numa H."/>
            <person name="Itoh T."/>
            <person name="Buell C.R."/>
            <person name="Matsumoto T."/>
        </authorList>
    </citation>
    <scope>NUCLEOTIDE SEQUENCE [LARGE SCALE GENOMIC DNA]</scope>
    <source>
        <strain evidence="3">cv. Nipponbare</strain>
    </source>
</reference>
<keyword evidence="1" id="KW-0732">Signal</keyword>
<accession>A0A0P0WL97</accession>
<dbReference type="Gramene" id="Os05t0362000-01">
    <property type="protein sequence ID" value="Os05t0362000-01"/>
    <property type="gene ID" value="Os05g0362000"/>
</dbReference>
<reference evidence="3" key="1">
    <citation type="journal article" date="2005" name="Nature">
        <title>The map-based sequence of the rice genome.</title>
        <authorList>
            <consortium name="International rice genome sequencing project (IRGSP)"/>
            <person name="Matsumoto T."/>
            <person name="Wu J."/>
            <person name="Kanamori H."/>
            <person name="Katayose Y."/>
            <person name="Fujisawa M."/>
            <person name="Namiki N."/>
            <person name="Mizuno H."/>
            <person name="Yamamoto K."/>
            <person name="Antonio B.A."/>
            <person name="Baba T."/>
            <person name="Sakata K."/>
            <person name="Nagamura Y."/>
            <person name="Aoki H."/>
            <person name="Arikawa K."/>
            <person name="Arita K."/>
            <person name="Bito T."/>
            <person name="Chiden Y."/>
            <person name="Fujitsuka N."/>
            <person name="Fukunaka R."/>
            <person name="Hamada M."/>
            <person name="Harada C."/>
            <person name="Hayashi A."/>
            <person name="Hijishita S."/>
            <person name="Honda M."/>
            <person name="Hosokawa S."/>
            <person name="Ichikawa Y."/>
            <person name="Idonuma A."/>
            <person name="Iijima M."/>
            <person name="Ikeda M."/>
            <person name="Ikeno M."/>
            <person name="Ito K."/>
            <person name="Ito S."/>
            <person name="Ito T."/>
            <person name="Ito Y."/>
            <person name="Ito Y."/>
            <person name="Iwabuchi A."/>
            <person name="Kamiya K."/>
            <person name="Karasawa W."/>
            <person name="Kurita K."/>
            <person name="Katagiri S."/>
            <person name="Kikuta A."/>
            <person name="Kobayashi H."/>
            <person name="Kobayashi N."/>
            <person name="Machita K."/>
            <person name="Maehara T."/>
            <person name="Masukawa M."/>
            <person name="Mizubayashi T."/>
            <person name="Mukai Y."/>
            <person name="Nagasaki H."/>
            <person name="Nagata Y."/>
            <person name="Naito S."/>
            <person name="Nakashima M."/>
            <person name="Nakama Y."/>
            <person name="Nakamichi Y."/>
            <person name="Nakamura M."/>
            <person name="Meguro A."/>
            <person name="Negishi M."/>
            <person name="Ohta I."/>
            <person name="Ohta T."/>
            <person name="Okamoto M."/>
            <person name="Ono N."/>
            <person name="Saji S."/>
            <person name="Sakaguchi M."/>
            <person name="Sakai K."/>
            <person name="Shibata M."/>
            <person name="Shimokawa T."/>
            <person name="Song J."/>
            <person name="Takazaki Y."/>
            <person name="Terasawa K."/>
            <person name="Tsugane M."/>
            <person name="Tsuji K."/>
            <person name="Ueda S."/>
            <person name="Waki K."/>
            <person name="Yamagata H."/>
            <person name="Yamamoto M."/>
            <person name="Yamamoto S."/>
            <person name="Yamane H."/>
            <person name="Yoshiki S."/>
            <person name="Yoshihara R."/>
            <person name="Yukawa K."/>
            <person name="Zhong H."/>
            <person name="Yano M."/>
            <person name="Yuan Q."/>
            <person name="Ouyang S."/>
            <person name="Liu J."/>
            <person name="Jones K.M."/>
            <person name="Gansberger K."/>
            <person name="Moffat K."/>
            <person name="Hill J."/>
            <person name="Bera J."/>
            <person name="Fadrosh D."/>
            <person name="Jin S."/>
            <person name="Johri S."/>
            <person name="Kim M."/>
            <person name="Overton L."/>
            <person name="Reardon M."/>
            <person name="Tsitrin T."/>
            <person name="Vuong H."/>
            <person name="Weaver B."/>
            <person name="Ciecko A."/>
            <person name="Tallon L."/>
            <person name="Jackson J."/>
            <person name="Pai G."/>
            <person name="Aken S.V."/>
            <person name="Utterback T."/>
            <person name="Reidmuller S."/>
            <person name="Feldblyum T."/>
            <person name="Hsiao J."/>
            <person name="Zismann V."/>
            <person name="Iobst S."/>
            <person name="de Vazeille A.R."/>
            <person name="Buell C.R."/>
            <person name="Ying K."/>
            <person name="Li Y."/>
            <person name="Lu T."/>
            <person name="Huang Y."/>
            <person name="Zhao Q."/>
            <person name="Feng Q."/>
            <person name="Zhang L."/>
            <person name="Zhu J."/>
            <person name="Weng Q."/>
            <person name="Mu J."/>
            <person name="Lu Y."/>
            <person name="Fan D."/>
            <person name="Liu Y."/>
            <person name="Guan J."/>
            <person name="Zhang Y."/>
            <person name="Yu S."/>
            <person name="Liu X."/>
            <person name="Zhang Y."/>
            <person name="Hong G."/>
            <person name="Han B."/>
            <person name="Choisne N."/>
            <person name="Demange N."/>
            <person name="Orjeda G."/>
            <person name="Samain S."/>
            <person name="Cattolico L."/>
            <person name="Pelletier E."/>
            <person name="Couloux A."/>
            <person name="Segurens B."/>
            <person name="Wincker P."/>
            <person name="D'Hont A."/>
            <person name="Scarpelli C."/>
            <person name="Weissenbach J."/>
            <person name="Salanoubat M."/>
            <person name="Quetier F."/>
            <person name="Yu Y."/>
            <person name="Kim H.R."/>
            <person name="Rambo T."/>
            <person name="Currie J."/>
            <person name="Collura K."/>
            <person name="Luo M."/>
            <person name="Yang T."/>
            <person name="Ammiraju J.S.S."/>
            <person name="Engler F."/>
            <person name="Soderlund C."/>
            <person name="Wing R.A."/>
            <person name="Palmer L.E."/>
            <person name="de la Bastide M."/>
            <person name="Spiegel L."/>
            <person name="Nascimento L."/>
            <person name="Zutavern T."/>
            <person name="O'Shaughnessy A."/>
            <person name="Dike S."/>
            <person name="Dedhia N."/>
            <person name="Preston R."/>
            <person name="Balija V."/>
            <person name="McCombie W.R."/>
            <person name="Chow T."/>
            <person name="Chen H."/>
            <person name="Chung M."/>
            <person name="Chen C."/>
            <person name="Shaw J."/>
            <person name="Wu H."/>
            <person name="Hsiao K."/>
            <person name="Chao Y."/>
            <person name="Chu M."/>
            <person name="Cheng C."/>
            <person name="Hour A."/>
            <person name="Lee P."/>
            <person name="Lin S."/>
            <person name="Lin Y."/>
            <person name="Liou J."/>
            <person name="Liu S."/>
            <person name="Hsing Y."/>
            <person name="Raghuvanshi S."/>
            <person name="Mohanty A."/>
            <person name="Bharti A.K."/>
            <person name="Gaur A."/>
            <person name="Gupta V."/>
            <person name="Kumar D."/>
            <person name="Ravi V."/>
            <person name="Vij S."/>
            <person name="Kapur A."/>
            <person name="Khurana P."/>
            <person name="Khurana P."/>
            <person name="Khurana J.P."/>
            <person name="Tyagi A.K."/>
            <person name="Gaikwad K."/>
            <person name="Singh A."/>
            <person name="Dalal V."/>
            <person name="Srivastava S."/>
            <person name="Dixit A."/>
            <person name="Pal A.K."/>
            <person name="Ghazi I.A."/>
            <person name="Yadav M."/>
            <person name="Pandit A."/>
            <person name="Bhargava A."/>
            <person name="Sureshbabu K."/>
            <person name="Batra K."/>
            <person name="Sharma T.R."/>
            <person name="Mohapatra T."/>
            <person name="Singh N.K."/>
            <person name="Messing J."/>
            <person name="Nelson A.B."/>
            <person name="Fuks G."/>
            <person name="Kavchok S."/>
            <person name="Keizer G."/>
            <person name="Linton E."/>
            <person name="Llaca V."/>
            <person name="Song R."/>
            <person name="Tanyolac B."/>
            <person name="Young S."/>
            <person name="Ho-Il K."/>
            <person name="Hahn J.H."/>
            <person name="Sangsakoo G."/>
            <person name="Vanavichit A."/>
            <person name="de Mattos Luiz.A.T."/>
            <person name="Zimmer P.D."/>
            <person name="Malone G."/>
            <person name="Dellagostin O."/>
            <person name="de Oliveira A.C."/>
            <person name="Bevan M."/>
            <person name="Bancroft I."/>
            <person name="Minx P."/>
            <person name="Cordum H."/>
            <person name="Wilson R."/>
            <person name="Cheng Z."/>
            <person name="Jin W."/>
            <person name="Jiang J."/>
            <person name="Leong S.A."/>
            <person name="Iwama H."/>
            <person name="Gojobori T."/>
            <person name="Itoh T."/>
            <person name="Niimura Y."/>
            <person name="Fujii Y."/>
            <person name="Habara T."/>
            <person name="Sakai H."/>
            <person name="Sato Y."/>
            <person name="Wilson G."/>
            <person name="Kumar K."/>
            <person name="McCouch S."/>
            <person name="Juretic N."/>
            <person name="Hoen D."/>
            <person name="Wright S."/>
            <person name="Bruskiewich R."/>
            <person name="Bureau T."/>
            <person name="Miyao A."/>
            <person name="Hirochika H."/>
            <person name="Nishikawa T."/>
            <person name="Kadowaki K."/>
            <person name="Sugiura M."/>
            <person name="Burr B."/>
            <person name="Sasaki T."/>
        </authorList>
    </citation>
    <scope>NUCLEOTIDE SEQUENCE [LARGE SCALE GENOMIC DNA]</scope>
    <source>
        <strain evidence="3">cv. Nipponbare</strain>
    </source>
</reference>
<gene>
    <name evidence="2" type="ordered locus">Os05g0362000</name>
    <name evidence="2" type="ORF">OSNPB_050362000</name>
</gene>
<dbReference type="STRING" id="39947.A0A0P0WL97"/>
<sequence length="77" mass="8087">MSSISYFLVAMLLCNGFGFIVSAQVVGGGSSSRIPSFVGIDGGSKFSPSGLDQIHHRLITNHGVALGPCDPIYRSCR</sequence>
<evidence type="ECO:0000313" key="3">
    <source>
        <dbReference type="Proteomes" id="UP000059680"/>
    </source>
</evidence>
<dbReference type="EMBL" id="AP014961">
    <property type="protein sequence ID" value="BAS93616.1"/>
    <property type="molecule type" value="Genomic_DNA"/>
</dbReference>
<evidence type="ECO:0000313" key="2">
    <source>
        <dbReference type="EMBL" id="BAS93616.1"/>
    </source>
</evidence>
<protein>
    <submittedName>
        <fullName evidence="2">Os05g0362000 protein</fullName>
    </submittedName>
</protein>
<dbReference type="AlphaFoldDB" id="A0A0P0WL97"/>
<dbReference type="InParanoid" id="A0A0P0WL97"/>
<dbReference type="OMA" id="GSDQICH"/>
<name>A0A0P0WL97_ORYSJ</name>
<reference evidence="2 3" key="2">
    <citation type="journal article" date="2013" name="Plant Cell Physiol.">
        <title>Rice Annotation Project Database (RAP-DB): an integrative and interactive database for rice genomics.</title>
        <authorList>
            <person name="Sakai H."/>
            <person name="Lee S.S."/>
            <person name="Tanaka T."/>
            <person name="Numa H."/>
            <person name="Kim J."/>
            <person name="Kawahara Y."/>
            <person name="Wakimoto H."/>
            <person name="Yang C.C."/>
            <person name="Iwamoto M."/>
            <person name="Abe T."/>
            <person name="Yamada Y."/>
            <person name="Muto A."/>
            <person name="Inokuchi H."/>
            <person name="Ikemura T."/>
            <person name="Matsumoto T."/>
            <person name="Sasaki T."/>
            <person name="Itoh T."/>
        </authorList>
    </citation>
    <scope>NUCLEOTIDE SEQUENCE [LARGE SCALE GENOMIC DNA]</scope>
    <source>
        <strain evidence="3">cv. Nipponbare</strain>
    </source>
</reference>
<evidence type="ECO:0000256" key="1">
    <source>
        <dbReference type="SAM" id="SignalP"/>
    </source>
</evidence>
<dbReference type="PaxDb" id="39947-A0A0P0WL97"/>
<dbReference type="Proteomes" id="UP000059680">
    <property type="component" value="Chromosome 5"/>
</dbReference>
<organism evidence="2 3">
    <name type="scientific">Oryza sativa subsp. japonica</name>
    <name type="common">Rice</name>
    <dbReference type="NCBI Taxonomy" id="39947"/>
    <lineage>
        <taxon>Eukaryota</taxon>
        <taxon>Viridiplantae</taxon>
        <taxon>Streptophyta</taxon>
        <taxon>Embryophyta</taxon>
        <taxon>Tracheophyta</taxon>
        <taxon>Spermatophyta</taxon>
        <taxon>Magnoliopsida</taxon>
        <taxon>Liliopsida</taxon>
        <taxon>Poales</taxon>
        <taxon>Poaceae</taxon>
        <taxon>BOP clade</taxon>
        <taxon>Oryzoideae</taxon>
        <taxon>Oryzeae</taxon>
        <taxon>Oryzinae</taxon>
        <taxon>Oryza</taxon>
        <taxon>Oryza sativa</taxon>
    </lineage>
</organism>
<proteinExistence type="predicted"/>